<protein>
    <submittedName>
        <fullName evidence="2">Uncharacterized protein</fullName>
    </submittedName>
</protein>
<proteinExistence type="predicted"/>
<organism evidence="2">
    <name type="scientific">Anguilla anguilla</name>
    <name type="common">European freshwater eel</name>
    <name type="synonym">Muraena anguilla</name>
    <dbReference type="NCBI Taxonomy" id="7936"/>
    <lineage>
        <taxon>Eukaryota</taxon>
        <taxon>Metazoa</taxon>
        <taxon>Chordata</taxon>
        <taxon>Craniata</taxon>
        <taxon>Vertebrata</taxon>
        <taxon>Euteleostomi</taxon>
        <taxon>Actinopterygii</taxon>
        <taxon>Neopterygii</taxon>
        <taxon>Teleostei</taxon>
        <taxon>Anguilliformes</taxon>
        <taxon>Anguillidae</taxon>
        <taxon>Anguilla</taxon>
    </lineage>
</organism>
<reference evidence="2" key="1">
    <citation type="submission" date="2014-11" db="EMBL/GenBank/DDBJ databases">
        <authorList>
            <person name="Amaro Gonzalez C."/>
        </authorList>
    </citation>
    <scope>NUCLEOTIDE SEQUENCE</scope>
</reference>
<reference evidence="2" key="2">
    <citation type="journal article" date="2015" name="Fish Shellfish Immunol.">
        <title>Early steps in the European eel (Anguilla anguilla)-Vibrio vulnificus interaction in the gills: Role of the RtxA13 toxin.</title>
        <authorList>
            <person name="Callol A."/>
            <person name="Pajuelo D."/>
            <person name="Ebbesson L."/>
            <person name="Teles M."/>
            <person name="MacKenzie S."/>
            <person name="Amaro C."/>
        </authorList>
    </citation>
    <scope>NUCLEOTIDE SEQUENCE</scope>
</reference>
<keyword evidence="1" id="KW-0472">Membrane</keyword>
<keyword evidence="1" id="KW-0812">Transmembrane</keyword>
<evidence type="ECO:0000313" key="2">
    <source>
        <dbReference type="EMBL" id="JAH20867.1"/>
    </source>
</evidence>
<evidence type="ECO:0000256" key="1">
    <source>
        <dbReference type="SAM" id="Phobius"/>
    </source>
</evidence>
<dbReference type="AlphaFoldDB" id="A0A0E9QWN4"/>
<feature type="transmembrane region" description="Helical" evidence="1">
    <location>
        <begin position="14"/>
        <end position="37"/>
    </location>
</feature>
<dbReference type="EMBL" id="GBXM01087710">
    <property type="protein sequence ID" value="JAH20867.1"/>
    <property type="molecule type" value="Transcribed_RNA"/>
</dbReference>
<accession>A0A0E9QWN4</accession>
<keyword evidence="1" id="KW-1133">Transmembrane helix</keyword>
<sequence length="39" mass="4819">MFLRPNFILNMCSYVYYLLHGLKDTFHICLFVFPFYYST</sequence>
<name>A0A0E9QWN4_ANGAN</name>